<name>A0AAV4N495_CAEEX</name>
<comment type="caution">
    <text evidence="8">The sequence shown here is derived from an EMBL/GenBank/DDBJ whole genome shotgun (WGS) entry which is preliminary data.</text>
</comment>
<dbReference type="Pfam" id="PF14921">
    <property type="entry name" value="APCDDC"/>
    <property type="match status" value="2"/>
</dbReference>
<sequence>MRNPARTSLRAAALPHLPQRPLHPVEVPLPGPPGARRPASPCPPPGASCRRRTERPPPPPPGWCRAASSWTTSCARSPSSPSPRTARERLSRRANGSCPGAGWKPSKKYKLLSYDRKGARKGKIRPDISVCTDALDIRFHELQLMRLEHRIPLNFVSLRSSHPLEDRRYHTYLFLGAEGFPTGSRPTYYQTPLVPSQAVQCPTCLAVAKASLTSPPILSSGPYNTDVADLNGQWISLRCEVRPYGLFLRRTFTFDDAWQAQHSYYRDPHCKHPMFVLSATGLYFRGMPSTVVLNAIEYDFHVQEVFLTPKISSSSAISTVCTRADRTGRLAKEAT</sequence>
<evidence type="ECO:0000256" key="6">
    <source>
        <dbReference type="SAM" id="MobiDB-lite"/>
    </source>
</evidence>
<evidence type="ECO:0000313" key="9">
    <source>
        <dbReference type="Proteomes" id="UP001054945"/>
    </source>
</evidence>
<dbReference type="InterPro" id="IPR029405">
    <property type="entry name" value="APCDD1_dom"/>
</dbReference>
<evidence type="ECO:0000259" key="7">
    <source>
        <dbReference type="SMART" id="SM01352"/>
    </source>
</evidence>
<dbReference type="EMBL" id="BPLR01020472">
    <property type="protein sequence ID" value="GIX79174.1"/>
    <property type="molecule type" value="Genomic_DNA"/>
</dbReference>
<gene>
    <name evidence="8" type="primary">APCDD1_1</name>
    <name evidence="8" type="ORF">CEXT_102451</name>
</gene>
<evidence type="ECO:0000256" key="2">
    <source>
        <dbReference type="ARBA" id="ARBA00022692"/>
    </source>
</evidence>
<reference evidence="8 9" key="1">
    <citation type="submission" date="2021-06" db="EMBL/GenBank/DDBJ databases">
        <title>Caerostris extrusa draft genome.</title>
        <authorList>
            <person name="Kono N."/>
            <person name="Arakawa K."/>
        </authorList>
    </citation>
    <scope>NUCLEOTIDE SEQUENCE [LARGE SCALE GENOMIC DNA]</scope>
</reference>
<dbReference type="GO" id="GO:0017147">
    <property type="term" value="F:Wnt-protein binding"/>
    <property type="evidence" value="ECO:0007669"/>
    <property type="project" value="InterPro"/>
</dbReference>
<keyword evidence="5" id="KW-0325">Glycoprotein</keyword>
<dbReference type="AlphaFoldDB" id="A0AAV4N495"/>
<feature type="domain" description="APCDD1" evidence="7">
    <location>
        <begin position="203"/>
        <end position="335"/>
    </location>
</feature>
<feature type="compositionally biased region" description="Pro residues" evidence="6">
    <location>
        <begin position="27"/>
        <end position="46"/>
    </location>
</feature>
<dbReference type="InterPro" id="IPR042425">
    <property type="entry name" value="APCDD1"/>
</dbReference>
<keyword evidence="4" id="KW-0472">Membrane</keyword>
<keyword evidence="9" id="KW-1185">Reference proteome</keyword>
<dbReference type="Proteomes" id="UP001054945">
    <property type="component" value="Unassembled WGS sequence"/>
</dbReference>
<evidence type="ECO:0000256" key="4">
    <source>
        <dbReference type="ARBA" id="ARBA00023136"/>
    </source>
</evidence>
<accession>A0AAV4N495</accession>
<dbReference type="PANTHER" id="PTHR31021">
    <property type="entry name" value="ADENOMATOSIS POLYPOSIS COLI DOWN-REGULATED 1"/>
    <property type="match status" value="1"/>
</dbReference>
<feature type="compositionally biased region" description="Low complexity" evidence="6">
    <location>
        <begin position="71"/>
        <end position="84"/>
    </location>
</feature>
<feature type="region of interest" description="Disordered" evidence="6">
    <location>
        <begin position="1"/>
        <end position="101"/>
    </location>
</feature>
<keyword evidence="3" id="KW-0732">Signal</keyword>
<evidence type="ECO:0000256" key="1">
    <source>
        <dbReference type="ARBA" id="ARBA00004167"/>
    </source>
</evidence>
<protein>
    <submittedName>
        <fullName evidence="8">Protein APCDD1</fullName>
    </submittedName>
</protein>
<dbReference type="PANTHER" id="PTHR31021:SF1">
    <property type="entry name" value="CHROMOSOME UNDETERMINED SCAFFOLD_56, WHOLE GENOME SHOTGUN SEQUENCE"/>
    <property type="match status" value="1"/>
</dbReference>
<evidence type="ECO:0000256" key="5">
    <source>
        <dbReference type="ARBA" id="ARBA00023180"/>
    </source>
</evidence>
<dbReference type="SMART" id="SM01352">
    <property type="entry name" value="APCDDC"/>
    <property type="match status" value="1"/>
</dbReference>
<dbReference type="GO" id="GO:0030178">
    <property type="term" value="P:negative regulation of Wnt signaling pathway"/>
    <property type="evidence" value="ECO:0007669"/>
    <property type="project" value="InterPro"/>
</dbReference>
<comment type="subcellular location">
    <subcellularLocation>
        <location evidence="1">Membrane</location>
        <topology evidence="1">Single-pass membrane protein</topology>
    </subcellularLocation>
</comment>
<evidence type="ECO:0000313" key="8">
    <source>
        <dbReference type="EMBL" id="GIX79174.1"/>
    </source>
</evidence>
<proteinExistence type="predicted"/>
<keyword evidence="2" id="KW-0812">Transmembrane</keyword>
<dbReference type="GO" id="GO:0005886">
    <property type="term" value="C:plasma membrane"/>
    <property type="evidence" value="ECO:0007669"/>
    <property type="project" value="InterPro"/>
</dbReference>
<evidence type="ECO:0000256" key="3">
    <source>
        <dbReference type="ARBA" id="ARBA00022729"/>
    </source>
</evidence>
<organism evidence="8 9">
    <name type="scientific">Caerostris extrusa</name>
    <name type="common">Bark spider</name>
    <name type="synonym">Caerostris bankana</name>
    <dbReference type="NCBI Taxonomy" id="172846"/>
    <lineage>
        <taxon>Eukaryota</taxon>
        <taxon>Metazoa</taxon>
        <taxon>Ecdysozoa</taxon>
        <taxon>Arthropoda</taxon>
        <taxon>Chelicerata</taxon>
        <taxon>Arachnida</taxon>
        <taxon>Araneae</taxon>
        <taxon>Araneomorphae</taxon>
        <taxon>Entelegynae</taxon>
        <taxon>Araneoidea</taxon>
        <taxon>Araneidae</taxon>
        <taxon>Caerostris</taxon>
    </lineage>
</organism>